<name>A0A4Y2HP55_ARAVE</name>
<proteinExistence type="predicted"/>
<dbReference type="EMBL" id="BGPR01002066">
    <property type="protein sequence ID" value="GBM67177.1"/>
    <property type="molecule type" value="Genomic_DNA"/>
</dbReference>
<organism evidence="1 2">
    <name type="scientific">Araneus ventricosus</name>
    <name type="common">Orbweaver spider</name>
    <name type="synonym">Epeira ventricosa</name>
    <dbReference type="NCBI Taxonomy" id="182803"/>
    <lineage>
        <taxon>Eukaryota</taxon>
        <taxon>Metazoa</taxon>
        <taxon>Ecdysozoa</taxon>
        <taxon>Arthropoda</taxon>
        <taxon>Chelicerata</taxon>
        <taxon>Arachnida</taxon>
        <taxon>Araneae</taxon>
        <taxon>Araneomorphae</taxon>
        <taxon>Entelegynae</taxon>
        <taxon>Araneoidea</taxon>
        <taxon>Araneidae</taxon>
        <taxon>Araneus</taxon>
    </lineage>
</organism>
<comment type="caution">
    <text evidence="1">The sequence shown here is derived from an EMBL/GenBank/DDBJ whole genome shotgun (WGS) entry which is preliminary data.</text>
</comment>
<evidence type="ECO:0000313" key="1">
    <source>
        <dbReference type="EMBL" id="GBM67177.1"/>
    </source>
</evidence>
<dbReference type="Proteomes" id="UP000499080">
    <property type="component" value="Unassembled WGS sequence"/>
</dbReference>
<gene>
    <name evidence="1" type="ORF">AVEN_126551_1</name>
</gene>
<accession>A0A4Y2HP55</accession>
<reference evidence="1 2" key="1">
    <citation type="journal article" date="2019" name="Sci. Rep.">
        <title>Orb-weaving spider Araneus ventricosus genome elucidates the spidroin gene catalogue.</title>
        <authorList>
            <person name="Kono N."/>
            <person name="Nakamura H."/>
            <person name="Ohtoshi R."/>
            <person name="Moran D.A.P."/>
            <person name="Shinohara A."/>
            <person name="Yoshida Y."/>
            <person name="Fujiwara M."/>
            <person name="Mori M."/>
            <person name="Tomita M."/>
            <person name="Arakawa K."/>
        </authorList>
    </citation>
    <scope>NUCLEOTIDE SEQUENCE [LARGE SCALE GENOMIC DNA]</scope>
</reference>
<sequence>MNTLLKGRDSLRSRLRRVEGSRFETRFHRRSAVYLGPVHVKSDFVEHPLTDVVRKFEEGRATCGSKLRDSSQNSPRVGLKRDVNVSKVNKLIHYLRPEKDVTRMRSVSGFYF</sequence>
<dbReference type="AlphaFoldDB" id="A0A4Y2HP55"/>
<keyword evidence="2" id="KW-1185">Reference proteome</keyword>
<protein>
    <submittedName>
        <fullName evidence="1">Uncharacterized protein</fullName>
    </submittedName>
</protein>
<evidence type="ECO:0000313" key="2">
    <source>
        <dbReference type="Proteomes" id="UP000499080"/>
    </source>
</evidence>